<evidence type="ECO:0008006" key="4">
    <source>
        <dbReference type="Google" id="ProtNLM"/>
    </source>
</evidence>
<evidence type="ECO:0000256" key="1">
    <source>
        <dbReference type="SAM" id="MobiDB-lite"/>
    </source>
</evidence>
<keyword evidence="3" id="KW-1185">Reference proteome</keyword>
<organism evidence="2 3">
    <name type="scientific">Roseateles terrae</name>
    <dbReference type="NCBI Taxonomy" id="431060"/>
    <lineage>
        <taxon>Bacteria</taxon>
        <taxon>Pseudomonadati</taxon>
        <taxon>Pseudomonadota</taxon>
        <taxon>Betaproteobacteria</taxon>
        <taxon>Burkholderiales</taxon>
        <taxon>Sphaerotilaceae</taxon>
        <taxon>Roseateles</taxon>
    </lineage>
</organism>
<dbReference type="RefSeq" id="WP_184294363.1">
    <property type="nucleotide sequence ID" value="NZ_JACHXO010000002.1"/>
</dbReference>
<dbReference type="EMBL" id="JACHXO010000002">
    <property type="protein sequence ID" value="MBB3194149.1"/>
    <property type="molecule type" value="Genomic_DNA"/>
</dbReference>
<dbReference type="Proteomes" id="UP000574369">
    <property type="component" value="Unassembled WGS sequence"/>
</dbReference>
<protein>
    <recommendedName>
        <fullName evidence="4">TIGR02677 family protein</fullName>
    </recommendedName>
</protein>
<accession>A0ABR6GPU8</accession>
<feature type="compositionally biased region" description="Low complexity" evidence="1">
    <location>
        <begin position="520"/>
        <end position="535"/>
    </location>
</feature>
<gene>
    <name evidence="2" type="ORF">FHS28_001534</name>
</gene>
<sequence length="535" mass="58540">MTAIPGSVADDPLRDDFPEPSFEDYFREGQLPQESLLWWQLERNEALLAAHRALFHGPSTLVRLRVWVFIELMTLPHSRLTRDDLNRHFHVLRDEALDLVLKRLRDAHLLAWDGSNQQYGVTPLAQQLMALVSPLTQAQNADGDLVGLLANVAGAQQLGTLEPAQLQHLLAQLSRLYNEFADAIASGSEFHLRRARMRFERALTLVEKASEALSAIISQAQTEGNARLERLARELGLAQARLLAMASQFNRALQQADRQRVTLGSTGITTTDVRRWLQDVPFLENLALGALSRPVHPVFVAQHELLDTCEAEFERDRPKPPAAEPLPDVMQAPEGKLAVMSLPPDMGELQTLLGTWQQAGVEMNDLRPAILGGSYARAAYRAQLLPLLGDPQAQHLAGATGDMARQPWRVRWSAQQGPVEDEFVRWMSEGVLHGAEVEPPREPEGSPLAPPPAPAEPVKRGRRKKAAEPAANATAVDATPSVDAAPDLPVDVPTGTPPLPSEADTREVVSATGPADRPDSAVPEPSSPPSRSSQP</sequence>
<feature type="compositionally biased region" description="Low complexity" evidence="1">
    <location>
        <begin position="468"/>
        <end position="478"/>
    </location>
</feature>
<reference evidence="2 3" key="1">
    <citation type="submission" date="2020-08" db="EMBL/GenBank/DDBJ databases">
        <title>Genomic Encyclopedia of Type Strains, Phase III (KMG-III): the genomes of soil and plant-associated and newly described type strains.</title>
        <authorList>
            <person name="Whitman W."/>
        </authorList>
    </citation>
    <scope>NUCLEOTIDE SEQUENCE [LARGE SCALE GENOMIC DNA]</scope>
    <source>
        <strain evidence="2 3">CECT 7247</strain>
    </source>
</reference>
<evidence type="ECO:0000313" key="2">
    <source>
        <dbReference type="EMBL" id="MBB3194149.1"/>
    </source>
</evidence>
<comment type="caution">
    <text evidence="2">The sequence shown here is derived from an EMBL/GenBank/DDBJ whole genome shotgun (WGS) entry which is preliminary data.</text>
</comment>
<name>A0ABR6GPU8_9BURK</name>
<evidence type="ECO:0000313" key="3">
    <source>
        <dbReference type="Proteomes" id="UP000574369"/>
    </source>
</evidence>
<feature type="compositionally biased region" description="Basic and acidic residues" evidence="1">
    <location>
        <begin position="435"/>
        <end position="444"/>
    </location>
</feature>
<feature type="region of interest" description="Disordered" evidence="1">
    <location>
        <begin position="435"/>
        <end position="535"/>
    </location>
</feature>
<proteinExistence type="predicted"/>